<dbReference type="RefSeq" id="WP_330161579.1">
    <property type="nucleotide sequence ID" value="NZ_JAUUCC010000128.1"/>
</dbReference>
<dbReference type="EMBL" id="JAUUCC010000128">
    <property type="protein sequence ID" value="MEE2054760.1"/>
    <property type="molecule type" value="Genomic_DNA"/>
</dbReference>
<evidence type="ECO:0000313" key="1">
    <source>
        <dbReference type="EMBL" id="MEE2054760.1"/>
    </source>
</evidence>
<evidence type="ECO:0000313" key="2">
    <source>
        <dbReference type="Proteomes" id="UP001348641"/>
    </source>
</evidence>
<accession>A0ABU7KZM4</accession>
<gene>
    <name evidence="1" type="ORF">Q8A49_30115</name>
</gene>
<proteinExistence type="predicted"/>
<comment type="caution">
    <text evidence="1">The sequence shown here is derived from an EMBL/GenBank/DDBJ whole genome shotgun (WGS) entry which is preliminary data.</text>
</comment>
<sequence>MPGKPATGELRAPMGPEVRLAPGCPIPDCSRCRPTEDPGEFLEAVQELHRALAPAPRTALLALGFIAGEDIE</sequence>
<dbReference type="Proteomes" id="UP001348641">
    <property type="component" value="Unassembled WGS sequence"/>
</dbReference>
<organism evidence="1 2">
    <name type="scientific">Nocardiopsis tropica</name>
    <dbReference type="NCBI Taxonomy" id="109330"/>
    <lineage>
        <taxon>Bacteria</taxon>
        <taxon>Bacillati</taxon>
        <taxon>Actinomycetota</taxon>
        <taxon>Actinomycetes</taxon>
        <taxon>Streptosporangiales</taxon>
        <taxon>Nocardiopsidaceae</taxon>
        <taxon>Nocardiopsis</taxon>
    </lineage>
</organism>
<reference evidence="1 2" key="1">
    <citation type="submission" date="2023-07" db="EMBL/GenBank/DDBJ databases">
        <authorList>
            <person name="Girao M."/>
            <person name="Carvalho M.F."/>
        </authorList>
    </citation>
    <scope>NUCLEOTIDE SEQUENCE [LARGE SCALE GENOMIC DNA]</scope>
    <source>
        <strain evidence="1 2">66/93</strain>
    </source>
</reference>
<name>A0ABU7KZM4_9ACTN</name>
<protein>
    <submittedName>
        <fullName evidence="1">Uncharacterized protein</fullName>
    </submittedName>
</protein>